<accession>A0ABY2XD31</accession>
<comment type="caution">
    <text evidence="1">The sequence shown here is derived from an EMBL/GenBank/DDBJ whole genome shotgun (WGS) entry which is preliminary data.</text>
</comment>
<dbReference type="RefSeq" id="WP_138862281.1">
    <property type="nucleotide sequence ID" value="NZ_VCPC01000001.1"/>
</dbReference>
<dbReference type="EMBL" id="VCPC01000001">
    <property type="protein sequence ID" value="TMV14929.1"/>
    <property type="molecule type" value="Genomic_DNA"/>
</dbReference>
<reference evidence="1 2" key="1">
    <citation type="submission" date="2019-05" db="EMBL/GenBank/DDBJ databases">
        <title>Marivita sp. nov. isolated from sea sediment.</title>
        <authorList>
            <person name="Kim W."/>
        </authorList>
    </citation>
    <scope>NUCLEOTIDE SEQUENCE [LARGE SCALE GENOMIC DNA]</scope>
    <source>
        <strain evidence="1 2">CAU 1492</strain>
    </source>
</reference>
<dbReference type="Proteomes" id="UP001191082">
    <property type="component" value="Unassembled WGS sequence"/>
</dbReference>
<evidence type="ECO:0000313" key="1">
    <source>
        <dbReference type="EMBL" id="TMV14929.1"/>
    </source>
</evidence>
<sequence length="634" mass="72450">MHDIIDYGLGHEDPTVRQYASHLERMLRKRGYKDHHLRALAGALGEYLDLAPKYSKQNARLNARVAAWGILPSTYRQYQADGRRMIEFYHGDLQARQARRERKDVFARLKAVLPDLIEANFIREDQTRGYPKLCDLARLRGWDITDLTRDRVIQLREECSTSDEWTQVKRGAGFIDLLRQFPTCRAMLPHNEIGSLTGVFRNEEAIPEFLFEEVNNWVTNATVEYDDTALTEEAREATAKRHSSGNTGIYRAALRTYVRTAGEYRDLKMSNGLTPLFELDVIEKVLVTLCERSKNSNGLEPRSLYEYASALKLTVKRRGLTEEAEKLAKLISRLPVLIEGAKASEQMSPKTKAWCRNLIQNEVKTEIFETQHLQYAAKAQAALEMAALEKIDLGAFVKDPASLALSTEEVRIAKRLLRQARMFGTCAAFAAIAIDVAPFRKSNILRDLNMDGHPQTFFDHRSDPVNPHFVIHIPNELLKNGKAMTARGQHMPPFPISEAHHRRDAFNILSFYLACIRPLFGGSTESSLLFPAIEVVGEELVFQTFDSWLAECSDEIGLPLTSHNFRHGLCSIEINEDPSCFPQLETITGDTERVLRRNYTFIDAEKRALDFQETRYRRRANRSQWSREIRGASE</sequence>
<name>A0ABY2XD31_9RHOB</name>
<protein>
    <recommendedName>
        <fullName evidence="3">Phage integrase family protein</fullName>
    </recommendedName>
</protein>
<organism evidence="1 2">
    <name type="scientific">Arenibacterium halophilum</name>
    <dbReference type="NCBI Taxonomy" id="2583821"/>
    <lineage>
        <taxon>Bacteria</taxon>
        <taxon>Pseudomonadati</taxon>
        <taxon>Pseudomonadota</taxon>
        <taxon>Alphaproteobacteria</taxon>
        <taxon>Rhodobacterales</taxon>
        <taxon>Paracoccaceae</taxon>
        <taxon>Arenibacterium</taxon>
    </lineage>
</organism>
<proteinExistence type="predicted"/>
<keyword evidence="2" id="KW-1185">Reference proteome</keyword>
<evidence type="ECO:0008006" key="3">
    <source>
        <dbReference type="Google" id="ProtNLM"/>
    </source>
</evidence>
<gene>
    <name evidence="1" type="ORF">FGK64_02835</name>
</gene>
<evidence type="ECO:0000313" key="2">
    <source>
        <dbReference type="Proteomes" id="UP001191082"/>
    </source>
</evidence>